<evidence type="ECO:0000313" key="1">
    <source>
        <dbReference type="EMBL" id="UNZ06256.1"/>
    </source>
</evidence>
<protein>
    <submittedName>
        <fullName evidence="1">Uncharacterized protein</fullName>
    </submittedName>
</protein>
<dbReference type="EMBL" id="CP094298">
    <property type="protein sequence ID" value="UNZ06256.1"/>
    <property type="molecule type" value="Genomic_DNA"/>
</dbReference>
<name>A0ABY3Z8X8_STRRM</name>
<organism evidence="1 2">
    <name type="scientific">Streptomyces rimosus subsp. rimosus</name>
    <dbReference type="NCBI Taxonomy" id="132474"/>
    <lineage>
        <taxon>Bacteria</taxon>
        <taxon>Bacillati</taxon>
        <taxon>Actinomycetota</taxon>
        <taxon>Actinomycetes</taxon>
        <taxon>Kitasatosporales</taxon>
        <taxon>Streptomycetaceae</taxon>
        <taxon>Streptomyces</taxon>
    </lineage>
</organism>
<dbReference type="Proteomes" id="UP000829494">
    <property type="component" value="Chromosome"/>
</dbReference>
<accession>A0ABY3Z8X8</accession>
<keyword evidence="2" id="KW-1185">Reference proteome</keyword>
<reference evidence="1 2" key="1">
    <citation type="submission" date="2022-03" db="EMBL/GenBank/DDBJ databases">
        <title>Complete genome of Streptomyces rimosus ssp. rimosus R7 (=ATCC 10970).</title>
        <authorList>
            <person name="Beganovic S."/>
            <person name="Ruckert C."/>
            <person name="Busche T."/>
            <person name="Kalinowski J."/>
            <person name="Wittmann C."/>
        </authorList>
    </citation>
    <scope>NUCLEOTIDE SEQUENCE [LARGE SCALE GENOMIC DNA]</scope>
    <source>
        <strain evidence="1 2">R7</strain>
    </source>
</reference>
<sequence>MTPTQQPRHPVPDHIPDHLHEAFATTAGRAVPEHSPFQLGDAVQRHGFPGNLPGHAQTGFRGWVVATVGATILTGITTTGEEWWEYWGKLSPDGQPVDPGGWCTCCRDARRALNARQRATSGEQLGLFGEVAS</sequence>
<dbReference type="GeneID" id="66854610"/>
<evidence type="ECO:0000313" key="2">
    <source>
        <dbReference type="Proteomes" id="UP000829494"/>
    </source>
</evidence>
<proteinExistence type="predicted"/>
<dbReference type="RefSeq" id="WP_003981180.1">
    <property type="nucleotide sequence ID" value="NZ_CP043497.1"/>
</dbReference>
<gene>
    <name evidence="1" type="ORF">SRIMR7_29320</name>
</gene>